<comment type="caution">
    <text evidence="1">The sequence shown here is derived from an EMBL/GenBank/DDBJ whole genome shotgun (WGS) entry which is preliminary data.</text>
</comment>
<evidence type="ECO:0000313" key="1">
    <source>
        <dbReference type="EMBL" id="CAH9104881.1"/>
    </source>
</evidence>
<protein>
    <submittedName>
        <fullName evidence="1">Uncharacterized protein</fullName>
    </submittedName>
</protein>
<dbReference type="Proteomes" id="UP001152484">
    <property type="component" value="Unassembled WGS sequence"/>
</dbReference>
<sequence length="95" mass="11260">MILLGLSNMLFDIYCTLHDTAKDLWDELDRKYSTEDHGLEKYIVSKFLRFDMKEGKLVLEHIQEFELILHSLRVADMELPEKFKVMSVIEKIPKS</sequence>
<keyword evidence="2" id="KW-1185">Reference proteome</keyword>
<reference evidence="1" key="1">
    <citation type="submission" date="2022-07" db="EMBL/GenBank/DDBJ databases">
        <authorList>
            <person name="Macas J."/>
            <person name="Novak P."/>
            <person name="Neumann P."/>
        </authorList>
    </citation>
    <scope>NUCLEOTIDE SEQUENCE</scope>
</reference>
<accession>A0A9P1EGY4</accession>
<evidence type="ECO:0000313" key="2">
    <source>
        <dbReference type="Proteomes" id="UP001152484"/>
    </source>
</evidence>
<dbReference type="OrthoDB" id="1740512at2759"/>
<gene>
    <name evidence="1" type="ORF">CEURO_LOCUS16727</name>
</gene>
<dbReference type="PANTHER" id="PTHR47592">
    <property type="entry name" value="PBF68 PROTEIN"/>
    <property type="match status" value="1"/>
</dbReference>
<name>A0A9P1EGY4_CUSEU</name>
<dbReference type="AlphaFoldDB" id="A0A9P1EGY4"/>
<dbReference type="EMBL" id="CAMAPE010000046">
    <property type="protein sequence ID" value="CAH9104881.1"/>
    <property type="molecule type" value="Genomic_DNA"/>
</dbReference>
<dbReference type="Pfam" id="PF14223">
    <property type="entry name" value="Retrotran_gag_2"/>
    <property type="match status" value="1"/>
</dbReference>
<organism evidence="1 2">
    <name type="scientific">Cuscuta europaea</name>
    <name type="common">European dodder</name>
    <dbReference type="NCBI Taxonomy" id="41803"/>
    <lineage>
        <taxon>Eukaryota</taxon>
        <taxon>Viridiplantae</taxon>
        <taxon>Streptophyta</taxon>
        <taxon>Embryophyta</taxon>
        <taxon>Tracheophyta</taxon>
        <taxon>Spermatophyta</taxon>
        <taxon>Magnoliopsida</taxon>
        <taxon>eudicotyledons</taxon>
        <taxon>Gunneridae</taxon>
        <taxon>Pentapetalae</taxon>
        <taxon>asterids</taxon>
        <taxon>lamiids</taxon>
        <taxon>Solanales</taxon>
        <taxon>Convolvulaceae</taxon>
        <taxon>Cuscuteae</taxon>
        <taxon>Cuscuta</taxon>
        <taxon>Cuscuta subgen. Cuscuta</taxon>
    </lineage>
</organism>
<proteinExistence type="predicted"/>
<dbReference type="PANTHER" id="PTHR47592:SF27">
    <property type="entry name" value="OS08G0421700 PROTEIN"/>
    <property type="match status" value="1"/>
</dbReference>